<keyword evidence="1" id="KW-0812">Transmembrane</keyword>
<keyword evidence="1" id="KW-0472">Membrane</keyword>
<dbReference type="AlphaFoldDB" id="A0A1I6J6U1"/>
<dbReference type="InterPro" id="IPR007404">
    <property type="entry name" value="YdjM-like"/>
</dbReference>
<sequence>MWPWGHLALAYVLYSSLTRLRYRLPPTWPGVALVAFGSQVPDLVDKPLSWTLGVLPTGRSFAHSLVFGTAIVVSVALLLRRLDLPGERAFALGYYSHLVGDSYGAALAGRFHELNFLLWPVLPLDTADEPTVGIIQYLLNAQLNGQMAFEIGLAGLVFVWWVLDGAPGVAAVWNAMRRRLVRPAS</sequence>
<feature type="transmembrane region" description="Helical" evidence="1">
    <location>
        <begin position="60"/>
        <end position="79"/>
    </location>
</feature>
<feature type="transmembrane region" description="Helical" evidence="1">
    <location>
        <begin position="151"/>
        <end position="173"/>
    </location>
</feature>
<evidence type="ECO:0000313" key="2">
    <source>
        <dbReference type="EMBL" id="SFR74637.1"/>
    </source>
</evidence>
<feature type="transmembrane region" description="Helical" evidence="1">
    <location>
        <begin position="91"/>
        <end position="111"/>
    </location>
</feature>
<dbReference type="EMBL" id="FOYT01000006">
    <property type="protein sequence ID" value="SFR74637.1"/>
    <property type="molecule type" value="Genomic_DNA"/>
</dbReference>
<dbReference type="STRING" id="553469.SAMN04487947_4122"/>
<keyword evidence="2" id="KW-0378">Hydrolase</keyword>
<proteinExistence type="predicted"/>
<dbReference type="OrthoDB" id="200338at2157"/>
<dbReference type="Proteomes" id="UP000198531">
    <property type="component" value="Unassembled WGS sequence"/>
</dbReference>
<keyword evidence="3" id="KW-1185">Reference proteome</keyword>
<name>A0A1I6J6U1_9EURY</name>
<gene>
    <name evidence="2" type="ORF">SAMN04487947_4122</name>
</gene>
<dbReference type="GO" id="GO:0016787">
    <property type="term" value="F:hydrolase activity"/>
    <property type="evidence" value="ECO:0007669"/>
    <property type="project" value="UniProtKB-KW"/>
</dbReference>
<dbReference type="Pfam" id="PF04307">
    <property type="entry name" value="YdjM"/>
    <property type="match status" value="1"/>
</dbReference>
<organism evidence="2 3">
    <name type="scientific">Halogeometricum rufum</name>
    <dbReference type="NCBI Taxonomy" id="553469"/>
    <lineage>
        <taxon>Archaea</taxon>
        <taxon>Methanobacteriati</taxon>
        <taxon>Methanobacteriota</taxon>
        <taxon>Stenosarchaea group</taxon>
        <taxon>Halobacteria</taxon>
        <taxon>Halobacteriales</taxon>
        <taxon>Haloferacaceae</taxon>
        <taxon>Halogeometricum</taxon>
    </lineage>
</organism>
<reference evidence="3" key="1">
    <citation type="submission" date="2016-10" db="EMBL/GenBank/DDBJ databases">
        <authorList>
            <person name="Varghese N."/>
            <person name="Submissions S."/>
        </authorList>
    </citation>
    <scope>NUCLEOTIDE SEQUENCE [LARGE SCALE GENOMIC DNA]</scope>
    <source>
        <strain evidence="3">CGMCC 1.7736</strain>
    </source>
</reference>
<evidence type="ECO:0000256" key="1">
    <source>
        <dbReference type="SAM" id="Phobius"/>
    </source>
</evidence>
<evidence type="ECO:0000313" key="3">
    <source>
        <dbReference type="Proteomes" id="UP000198531"/>
    </source>
</evidence>
<dbReference type="RefSeq" id="WP_089811213.1">
    <property type="nucleotide sequence ID" value="NZ_FOYT01000006.1"/>
</dbReference>
<accession>A0A1I6J6U1</accession>
<keyword evidence="1" id="KW-1133">Transmembrane helix</keyword>
<protein>
    <submittedName>
        <fullName evidence="2">LexA-binding, inner membrane-associated putative hydrolase</fullName>
    </submittedName>
</protein>